<proteinExistence type="predicted"/>
<dbReference type="EMBL" id="SJSN01000002">
    <property type="protein sequence ID" value="TCD12153.1"/>
    <property type="molecule type" value="Genomic_DNA"/>
</dbReference>
<dbReference type="Gene3D" id="2.60.40.10">
    <property type="entry name" value="Immunoglobulins"/>
    <property type="match status" value="1"/>
</dbReference>
<dbReference type="OrthoDB" id="5726170at2"/>
<keyword evidence="1" id="KW-0472">Membrane</keyword>
<name>A0A4R0P5I5_9SPHI</name>
<evidence type="ECO:0000313" key="3">
    <source>
        <dbReference type="Proteomes" id="UP000291485"/>
    </source>
</evidence>
<evidence type="ECO:0000256" key="1">
    <source>
        <dbReference type="SAM" id="Phobius"/>
    </source>
</evidence>
<feature type="transmembrane region" description="Helical" evidence="1">
    <location>
        <begin position="5"/>
        <end position="22"/>
    </location>
</feature>
<organism evidence="2 3">
    <name type="scientific">Pedobacter frigidisoli</name>
    <dbReference type="NCBI Taxonomy" id="2530455"/>
    <lineage>
        <taxon>Bacteria</taxon>
        <taxon>Pseudomonadati</taxon>
        <taxon>Bacteroidota</taxon>
        <taxon>Sphingobacteriia</taxon>
        <taxon>Sphingobacteriales</taxon>
        <taxon>Sphingobacteriaceae</taxon>
        <taxon>Pedobacter</taxon>
    </lineage>
</organism>
<dbReference type="NCBIfam" id="TIGR04131">
    <property type="entry name" value="Bac_Flav_CTERM"/>
    <property type="match status" value="1"/>
</dbReference>
<evidence type="ECO:0000313" key="2">
    <source>
        <dbReference type="EMBL" id="TCD12153.1"/>
    </source>
</evidence>
<keyword evidence="3" id="KW-1185">Reference proteome</keyword>
<dbReference type="Proteomes" id="UP000291485">
    <property type="component" value="Unassembled WGS sequence"/>
</dbReference>
<sequence>MIIKLIYRISLLTYLLIVPIILKGQLNLKVGESFLDNQAFKQVFVSVEDHTVWALTPAGTVYYKKDSDVNFSIYAQTSGLNIAELTGFNESEMYFLVKPDIIVHFKNGIKHELKVNYPEVSRINDISIISSKRNVEYTPAYPYNPNDDYLAIATNKHMYKIYRGNLSVTEQQSYTNQPLVNEPDWHITNAGFKSVDFQHLYPMGQCFVNDHATLNYKAFTSYVSALPDRAPYPSKINCTLFAHHWQQAFLVTSGWQIFYNIWGTDEGLFARNMLSCTGMEIKKIIADEKINDLEESYALTSIAKQNFVFAATDRGLYYTPASIFNEFYSSPDNLDRVKFTKHPSLINLKINSLCIDTYITISKEIPSGIHYNTMCEKILWLASENGIKKIYLTLDQDYYSKVKYSDFYYEKPPSNGYNKPEIVFETCGNQTIKLSPRIPTSLHNQLLFQWFKDGTEINDWIGKPNVELKESGVYTLKITALCENIILESLPIIIKNNTTPEIVFNYPDEVNICQGTSYSLQTKLVTGYKYKWIKDGAEIPNANQNSYNIAVSGIYNVQVSNCDGYFETSKSVKINQINLPTPIFSLGKTAYCIGETAEISVVNPLNYKTKWFKDGGELMEFANQNIITTTKSGLYVVSFLNDDNCNSNSLGRNIRFNLVPTVAVNRTTNKVLCAGEEVTLTANPNQSGSDFLWSTGERTASIKVNRNGLFYVNFTSTSGCTKQSDEIEVIVGDPINLSSPDEQRICVIAKEKVTLEAESGFAFYTWNGEKTKIPFFEVNKAGNYVLTVEDINGCTKNVTYKVVQYCKDILIPNAFSPNGDNINDIWQISGLESDPNAKIIIYNRFGNIIYTSNGNNPFWDGKTKGNIVPVGVYYYSIETKSTNQILKGSVTIIK</sequence>
<keyword evidence="1" id="KW-0812">Transmembrane</keyword>
<gene>
    <name evidence="2" type="ORF">EZ449_03825</name>
</gene>
<dbReference type="InterPro" id="IPR026341">
    <property type="entry name" value="T9SS_type_B"/>
</dbReference>
<comment type="caution">
    <text evidence="2">The sequence shown here is derived from an EMBL/GenBank/DDBJ whole genome shotgun (WGS) entry which is preliminary data.</text>
</comment>
<dbReference type="InterPro" id="IPR013783">
    <property type="entry name" value="Ig-like_fold"/>
</dbReference>
<reference evidence="2 3" key="1">
    <citation type="submission" date="2019-02" db="EMBL/GenBank/DDBJ databases">
        <title>Pedobacter sp. RP-3-11 sp. nov., isolated from Arctic soil.</title>
        <authorList>
            <person name="Dahal R.H."/>
        </authorList>
    </citation>
    <scope>NUCLEOTIDE SEQUENCE [LARGE SCALE GENOMIC DNA]</scope>
    <source>
        <strain evidence="2 3">RP-3-11</strain>
    </source>
</reference>
<protein>
    <submittedName>
        <fullName evidence="2">Gliding motility-associated C-terminal domain-containing protein</fullName>
    </submittedName>
</protein>
<accession>A0A4R0P5I5</accession>
<dbReference type="Pfam" id="PF13585">
    <property type="entry name" value="CHU_C"/>
    <property type="match status" value="1"/>
</dbReference>
<dbReference type="RefSeq" id="WP_131556632.1">
    <property type="nucleotide sequence ID" value="NZ_SJSN01000002.1"/>
</dbReference>
<keyword evidence="1" id="KW-1133">Transmembrane helix</keyword>
<dbReference type="AlphaFoldDB" id="A0A4R0P5I5"/>